<dbReference type="Gene3D" id="3.30.530.20">
    <property type="match status" value="1"/>
</dbReference>
<dbReference type="InterPro" id="IPR023393">
    <property type="entry name" value="START-like_dom_sf"/>
</dbReference>
<organism evidence="2 3">
    <name type="scientific">Handroanthus impetiginosus</name>
    <dbReference type="NCBI Taxonomy" id="429701"/>
    <lineage>
        <taxon>Eukaryota</taxon>
        <taxon>Viridiplantae</taxon>
        <taxon>Streptophyta</taxon>
        <taxon>Embryophyta</taxon>
        <taxon>Tracheophyta</taxon>
        <taxon>Spermatophyta</taxon>
        <taxon>Magnoliopsida</taxon>
        <taxon>eudicotyledons</taxon>
        <taxon>Gunneridae</taxon>
        <taxon>Pentapetalae</taxon>
        <taxon>asterids</taxon>
        <taxon>lamiids</taxon>
        <taxon>Lamiales</taxon>
        <taxon>Bignoniaceae</taxon>
        <taxon>Crescentiina</taxon>
        <taxon>Tabebuia alliance</taxon>
        <taxon>Handroanthus</taxon>
    </lineage>
</organism>
<keyword evidence="3" id="KW-1185">Reference proteome</keyword>
<dbReference type="OrthoDB" id="1858121at2759"/>
<proteinExistence type="predicted"/>
<dbReference type="EMBL" id="NKXS01001208">
    <property type="protein sequence ID" value="PIN19889.1"/>
    <property type="molecule type" value="Genomic_DNA"/>
</dbReference>
<dbReference type="PANTHER" id="PTHR31907">
    <property type="entry name" value="MLP-LIKE PROTEIN 423"/>
    <property type="match status" value="1"/>
</dbReference>
<dbReference type="Proteomes" id="UP000231279">
    <property type="component" value="Unassembled WGS sequence"/>
</dbReference>
<gene>
    <name evidence="2" type="ORF">CDL12_07420</name>
</gene>
<dbReference type="InterPro" id="IPR000916">
    <property type="entry name" value="Bet_v_I/MLP"/>
</dbReference>
<evidence type="ECO:0000259" key="1">
    <source>
        <dbReference type="SMART" id="SM01037"/>
    </source>
</evidence>
<feature type="domain" description="Bet v I/Major latex protein" evidence="1">
    <location>
        <begin position="3"/>
        <end position="152"/>
    </location>
</feature>
<dbReference type="InterPro" id="IPR051761">
    <property type="entry name" value="MLP-like_ligand-binding"/>
</dbReference>
<sequence length="152" mass="16896">MALLACKLVAQVAFKAGGDVFHHLLANKPQHLAKATPGFVQGCDLHQGSYGTNGSVIQWKYTLDGKAQTAKVAIQDVDKEKKQIAYKMVEGDLAQLYKNLLVTIHVETKDGVDFVTWTIEYELINPDNPHPLSLLSFFIDFTKQIETHIFGP</sequence>
<dbReference type="STRING" id="429701.A0A2G9HQT5"/>
<dbReference type="GO" id="GO:0006952">
    <property type="term" value="P:defense response"/>
    <property type="evidence" value="ECO:0007669"/>
    <property type="project" value="InterPro"/>
</dbReference>
<evidence type="ECO:0000313" key="2">
    <source>
        <dbReference type="EMBL" id="PIN19889.1"/>
    </source>
</evidence>
<dbReference type="Pfam" id="PF00407">
    <property type="entry name" value="Bet_v_1"/>
    <property type="match status" value="1"/>
</dbReference>
<accession>A0A2G9HQT5</accession>
<dbReference type="SMART" id="SM01037">
    <property type="entry name" value="Bet_v_1"/>
    <property type="match status" value="1"/>
</dbReference>
<protein>
    <recommendedName>
        <fullName evidence="1">Bet v I/Major latex protein domain-containing protein</fullName>
    </recommendedName>
</protein>
<name>A0A2G9HQT5_9LAMI</name>
<comment type="caution">
    <text evidence="2">The sequence shown here is derived from an EMBL/GenBank/DDBJ whole genome shotgun (WGS) entry which is preliminary data.</text>
</comment>
<dbReference type="AlphaFoldDB" id="A0A2G9HQT5"/>
<reference evidence="3" key="1">
    <citation type="journal article" date="2018" name="Gigascience">
        <title>Genome assembly of the Pink Ipe (Handroanthus impetiginosus, Bignoniaceae), a highly valued, ecologically keystone Neotropical timber forest tree.</title>
        <authorList>
            <person name="Silva-Junior O.B."/>
            <person name="Grattapaglia D."/>
            <person name="Novaes E."/>
            <person name="Collevatti R.G."/>
        </authorList>
    </citation>
    <scope>NUCLEOTIDE SEQUENCE [LARGE SCALE GENOMIC DNA]</scope>
    <source>
        <strain evidence="3">cv. UFG-1</strain>
    </source>
</reference>
<dbReference type="CDD" id="cd07816">
    <property type="entry name" value="Bet_v1-like"/>
    <property type="match status" value="1"/>
</dbReference>
<dbReference type="SUPFAM" id="SSF55961">
    <property type="entry name" value="Bet v1-like"/>
    <property type="match status" value="1"/>
</dbReference>
<evidence type="ECO:0000313" key="3">
    <source>
        <dbReference type="Proteomes" id="UP000231279"/>
    </source>
</evidence>